<dbReference type="PANTHER" id="PTHR44083">
    <property type="entry name" value="TOPLESS-RELATED PROTEIN 1-RELATED"/>
    <property type="match status" value="1"/>
</dbReference>
<evidence type="ECO:0000313" key="1">
    <source>
        <dbReference type="Proteomes" id="UP000235220"/>
    </source>
</evidence>
<name>A0A6P9EQW1_JUGRE</name>
<protein>
    <submittedName>
        <fullName evidence="2">Topless-related protein 3-like</fullName>
    </submittedName>
</protein>
<dbReference type="AlphaFoldDB" id="A0A6P9EQW1"/>
<evidence type="ECO:0000313" key="2">
    <source>
        <dbReference type="RefSeq" id="XP_035549651.1"/>
    </source>
</evidence>
<keyword evidence="1" id="KW-1185">Reference proteome</keyword>
<dbReference type="OrthoDB" id="1850764at2759"/>
<dbReference type="Proteomes" id="UP000235220">
    <property type="component" value="Chromosome 9"/>
</dbReference>
<gene>
    <name evidence="2" type="primary">LOC118349390</name>
</gene>
<dbReference type="RefSeq" id="XP_035549651.1">
    <property type="nucleotide sequence ID" value="XM_035693758.1"/>
</dbReference>
<sequence length="169" mass="17976">MVEFTANFTDKVSGSSAITNVNPVNCKVEKSSLVKPSPILNGVDLMGRRDKKINVEDVTDITKPWQLSEIVDVVQCRIVTMLGSTDSSSKVVGLLYTNSGVGVLALGANGVQKLGSGHAMNKIPSGNVIPSVVLNHWQSNSCFLMTDEVSGVNLEEVVLCIAPFHVSSC</sequence>
<proteinExistence type="predicted"/>
<dbReference type="KEGG" id="jre:118349390"/>
<reference evidence="2" key="1">
    <citation type="submission" date="2025-08" db="UniProtKB">
        <authorList>
            <consortium name="RefSeq"/>
        </authorList>
    </citation>
    <scope>IDENTIFICATION</scope>
    <source>
        <tissue evidence="2">Leaves</tissue>
    </source>
</reference>
<dbReference type="GeneID" id="118349390"/>
<accession>A0A6P9EQW1</accession>
<dbReference type="PANTHER" id="PTHR44083:SF2">
    <property type="entry name" value="TOPLESS-RELATED PROTEIN 3"/>
    <property type="match status" value="1"/>
</dbReference>
<dbReference type="GO" id="GO:0006355">
    <property type="term" value="P:regulation of DNA-templated transcription"/>
    <property type="evidence" value="ECO:0007669"/>
    <property type="project" value="InterPro"/>
</dbReference>
<dbReference type="InterPro" id="IPR027728">
    <property type="entry name" value="Topless_fam"/>
</dbReference>
<dbReference type="InParanoid" id="A0A6P9EQW1"/>
<organism evidence="1 2">
    <name type="scientific">Juglans regia</name>
    <name type="common">English walnut</name>
    <dbReference type="NCBI Taxonomy" id="51240"/>
    <lineage>
        <taxon>Eukaryota</taxon>
        <taxon>Viridiplantae</taxon>
        <taxon>Streptophyta</taxon>
        <taxon>Embryophyta</taxon>
        <taxon>Tracheophyta</taxon>
        <taxon>Spermatophyta</taxon>
        <taxon>Magnoliopsida</taxon>
        <taxon>eudicotyledons</taxon>
        <taxon>Gunneridae</taxon>
        <taxon>Pentapetalae</taxon>
        <taxon>rosids</taxon>
        <taxon>fabids</taxon>
        <taxon>Fagales</taxon>
        <taxon>Juglandaceae</taxon>
        <taxon>Juglans</taxon>
    </lineage>
</organism>